<keyword evidence="10" id="KW-1185">Reference proteome</keyword>
<keyword evidence="6" id="KW-0805">Transcription regulation</keyword>
<evidence type="ECO:0000256" key="3">
    <source>
        <dbReference type="ARBA" id="ARBA00022490"/>
    </source>
</evidence>
<dbReference type="InterPro" id="IPR036388">
    <property type="entry name" value="WH-like_DNA-bd_sf"/>
</dbReference>
<dbReference type="InterPro" id="IPR043135">
    <property type="entry name" value="Fur_C"/>
</dbReference>
<comment type="similarity">
    <text evidence="2">Belongs to the Fur family.</text>
</comment>
<dbReference type="Pfam" id="PF01475">
    <property type="entry name" value="FUR"/>
    <property type="match status" value="1"/>
</dbReference>
<keyword evidence="7" id="KW-0238">DNA-binding</keyword>
<evidence type="ECO:0000256" key="2">
    <source>
        <dbReference type="ARBA" id="ARBA00007957"/>
    </source>
</evidence>
<comment type="subcellular location">
    <subcellularLocation>
        <location evidence="1">Cytoplasm</location>
    </subcellularLocation>
</comment>
<reference evidence="9 10" key="1">
    <citation type="submission" date="2024-09" db="EMBL/GenBank/DDBJ databases">
        <authorList>
            <person name="Sun Q."/>
            <person name="Mori K."/>
        </authorList>
    </citation>
    <scope>NUCLEOTIDE SEQUENCE [LARGE SCALE GENOMIC DNA]</scope>
    <source>
        <strain evidence="9 10">CCM 7228</strain>
    </source>
</reference>
<evidence type="ECO:0000256" key="5">
    <source>
        <dbReference type="ARBA" id="ARBA00022833"/>
    </source>
</evidence>
<evidence type="ECO:0000256" key="6">
    <source>
        <dbReference type="ARBA" id="ARBA00023015"/>
    </source>
</evidence>
<dbReference type="RefSeq" id="WP_378939240.1">
    <property type="nucleotide sequence ID" value="NZ_JBHLVO010000043.1"/>
</dbReference>
<dbReference type="CDD" id="cd07153">
    <property type="entry name" value="Fur_like"/>
    <property type="match status" value="1"/>
</dbReference>
<evidence type="ECO:0000256" key="7">
    <source>
        <dbReference type="ARBA" id="ARBA00023125"/>
    </source>
</evidence>
<accession>A0ABV6GM09</accession>
<evidence type="ECO:0000256" key="4">
    <source>
        <dbReference type="ARBA" id="ARBA00022491"/>
    </source>
</evidence>
<dbReference type="Gene3D" id="3.30.1490.190">
    <property type="match status" value="1"/>
</dbReference>
<keyword evidence="3" id="KW-0963">Cytoplasm</keyword>
<evidence type="ECO:0000256" key="1">
    <source>
        <dbReference type="ARBA" id="ARBA00004496"/>
    </source>
</evidence>
<keyword evidence="5" id="KW-0862">Zinc</keyword>
<dbReference type="PANTHER" id="PTHR33202:SF1">
    <property type="entry name" value="FERRIC UPTAKE REGULATION PROTEIN"/>
    <property type="match status" value="1"/>
</dbReference>
<evidence type="ECO:0000256" key="8">
    <source>
        <dbReference type="ARBA" id="ARBA00023163"/>
    </source>
</evidence>
<name>A0ABV6GM09_9BACI</name>
<gene>
    <name evidence="9" type="ORF">ACFFIX_25655</name>
</gene>
<dbReference type="Proteomes" id="UP001589854">
    <property type="component" value="Unassembled WGS sequence"/>
</dbReference>
<dbReference type="SUPFAM" id="SSF46785">
    <property type="entry name" value="Winged helix' DNA-binding domain"/>
    <property type="match status" value="1"/>
</dbReference>
<comment type="caution">
    <text evidence="9">The sequence shown here is derived from an EMBL/GenBank/DDBJ whole genome shotgun (WGS) entry which is preliminary data.</text>
</comment>
<dbReference type="InterPro" id="IPR002481">
    <property type="entry name" value="FUR"/>
</dbReference>
<sequence>MVILNLELYLDHIKENGYKCTPQRSKILSYFMAQKNRFVSAKSLTDHLRNTMGNVSFDTVYRNLYLFKDIGIMELTYYGGENLFHLKNEINTHEHMFICTECGNTTALNLCPMKMMETSLNDFLIYDHKFEIYGLAHLNNVMGFISFMALGRLEPGML</sequence>
<protein>
    <submittedName>
        <fullName evidence="9">Fur family transcriptional regulator</fullName>
    </submittedName>
</protein>
<evidence type="ECO:0000313" key="9">
    <source>
        <dbReference type="EMBL" id="MFC0274714.1"/>
    </source>
</evidence>
<dbReference type="PANTHER" id="PTHR33202">
    <property type="entry name" value="ZINC UPTAKE REGULATION PROTEIN"/>
    <property type="match status" value="1"/>
</dbReference>
<keyword evidence="8" id="KW-0804">Transcription</keyword>
<proteinExistence type="inferred from homology"/>
<dbReference type="InterPro" id="IPR036390">
    <property type="entry name" value="WH_DNA-bd_sf"/>
</dbReference>
<organism evidence="9 10">
    <name type="scientific">Metabacillus herbersteinensis</name>
    <dbReference type="NCBI Taxonomy" id="283816"/>
    <lineage>
        <taxon>Bacteria</taxon>
        <taxon>Bacillati</taxon>
        <taxon>Bacillota</taxon>
        <taxon>Bacilli</taxon>
        <taxon>Bacillales</taxon>
        <taxon>Bacillaceae</taxon>
        <taxon>Metabacillus</taxon>
    </lineage>
</organism>
<evidence type="ECO:0000313" key="10">
    <source>
        <dbReference type="Proteomes" id="UP001589854"/>
    </source>
</evidence>
<dbReference type="EMBL" id="JBHLVO010000043">
    <property type="protein sequence ID" value="MFC0274714.1"/>
    <property type="molecule type" value="Genomic_DNA"/>
</dbReference>
<dbReference type="Gene3D" id="1.10.10.10">
    <property type="entry name" value="Winged helix-like DNA-binding domain superfamily/Winged helix DNA-binding domain"/>
    <property type="match status" value="1"/>
</dbReference>
<keyword evidence="4" id="KW-0678">Repressor</keyword>